<dbReference type="PANTHER" id="PTHR45024">
    <property type="entry name" value="DEHYDROGENASES, SHORT CHAIN"/>
    <property type="match status" value="1"/>
</dbReference>
<evidence type="ECO:0000313" key="3">
    <source>
        <dbReference type="EMBL" id="GGM16182.1"/>
    </source>
</evidence>
<evidence type="ECO:0000256" key="2">
    <source>
        <dbReference type="ARBA" id="ARBA00023002"/>
    </source>
</evidence>
<reference evidence="3" key="1">
    <citation type="journal article" date="2014" name="Int. J. Syst. Evol. Microbiol.">
        <title>Complete genome sequence of Corynebacterium casei LMG S-19264T (=DSM 44701T), isolated from a smear-ripened cheese.</title>
        <authorList>
            <consortium name="US DOE Joint Genome Institute (JGI-PGF)"/>
            <person name="Walter F."/>
            <person name="Albersmeier A."/>
            <person name="Kalinowski J."/>
            <person name="Ruckert C."/>
        </authorList>
    </citation>
    <scope>NUCLEOTIDE SEQUENCE</scope>
    <source>
        <strain evidence="3">CGMCC 1.6293</strain>
    </source>
</reference>
<name>A0A917WMY8_9RHOB</name>
<protein>
    <recommendedName>
        <fullName evidence="5">Short chain dehydrogenase</fullName>
    </recommendedName>
</protein>
<comment type="similarity">
    <text evidence="1">Belongs to the short-chain dehydrogenases/reductases (SDR) family.</text>
</comment>
<organism evidence="3 4">
    <name type="scientific">Pseudooceanicola nanhaiensis</name>
    <dbReference type="NCBI Taxonomy" id="375761"/>
    <lineage>
        <taxon>Bacteria</taxon>
        <taxon>Pseudomonadati</taxon>
        <taxon>Pseudomonadota</taxon>
        <taxon>Alphaproteobacteria</taxon>
        <taxon>Rhodobacterales</taxon>
        <taxon>Paracoccaceae</taxon>
        <taxon>Pseudooceanicola</taxon>
    </lineage>
</organism>
<dbReference type="Proteomes" id="UP000649829">
    <property type="component" value="Unassembled WGS sequence"/>
</dbReference>
<dbReference type="EMBL" id="BMLF01000008">
    <property type="protein sequence ID" value="GGM16182.1"/>
    <property type="molecule type" value="Genomic_DNA"/>
</dbReference>
<dbReference type="InterPro" id="IPR051687">
    <property type="entry name" value="Peroxisomal_Beta-Oxidation"/>
</dbReference>
<dbReference type="GO" id="GO:0016491">
    <property type="term" value="F:oxidoreductase activity"/>
    <property type="evidence" value="ECO:0007669"/>
    <property type="project" value="UniProtKB-KW"/>
</dbReference>
<sequence length="167" mass="17302">MTIRYDGRVAVVTGAGAGLGRSHAMLLASRGAKVVVNDPGGAVDGAGGNAAVADQVVKEIRDAGGIAVANYASVADRAGAASIVQQAIAGPDGAVAVDALMVLNVGFCRDERCNERVERRVADRIATLWPVAGQYRDCTLAGDRDFGPVFHRQTIPLRRSFSRAPAS</sequence>
<dbReference type="AlphaFoldDB" id="A0A917WMY8"/>
<gene>
    <name evidence="3" type="ORF">GCM10011534_42660</name>
</gene>
<dbReference type="InterPro" id="IPR002347">
    <property type="entry name" value="SDR_fam"/>
</dbReference>
<dbReference type="RefSeq" id="WP_028288667.1">
    <property type="nucleotide sequence ID" value="NZ_BMLF01000008.1"/>
</dbReference>
<accession>A0A917WMY8</accession>
<dbReference type="Pfam" id="PF00106">
    <property type="entry name" value="adh_short"/>
    <property type="match status" value="1"/>
</dbReference>
<evidence type="ECO:0000256" key="1">
    <source>
        <dbReference type="ARBA" id="ARBA00006484"/>
    </source>
</evidence>
<dbReference type="Gene3D" id="3.40.50.720">
    <property type="entry name" value="NAD(P)-binding Rossmann-like Domain"/>
    <property type="match status" value="1"/>
</dbReference>
<dbReference type="SUPFAM" id="SSF51735">
    <property type="entry name" value="NAD(P)-binding Rossmann-fold domains"/>
    <property type="match status" value="1"/>
</dbReference>
<dbReference type="PANTHER" id="PTHR45024:SF2">
    <property type="entry name" value="SCP2 DOMAIN-CONTAINING PROTEIN"/>
    <property type="match status" value="1"/>
</dbReference>
<comment type="caution">
    <text evidence="3">The sequence shown here is derived from an EMBL/GenBank/DDBJ whole genome shotgun (WGS) entry which is preliminary data.</text>
</comment>
<evidence type="ECO:0000313" key="4">
    <source>
        <dbReference type="Proteomes" id="UP000649829"/>
    </source>
</evidence>
<evidence type="ECO:0008006" key="5">
    <source>
        <dbReference type="Google" id="ProtNLM"/>
    </source>
</evidence>
<keyword evidence="4" id="KW-1185">Reference proteome</keyword>
<reference evidence="3" key="2">
    <citation type="submission" date="2020-09" db="EMBL/GenBank/DDBJ databases">
        <authorList>
            <person name="Sun Q."/>
            <person name="Zhou Y."/>
        </authorList>
    </citation>
    <scope>NUCLEOTIDE SEQUENCE</scope>
    <source>
        <strain evidence="3">CGMCC 1.6293</strain>
    </source>
</reference>
<proteinExistence type="inferred from homology"/>
<keyword evidence="2" id="KW-0560">Oxidoreductase</keyword>
<dbReference type="InterPro" id="IPR036291">
    <property type="entry name" value="NAD(P)-bd_dom_sf"/>
</dbReference>